<organism evidence="2 4">
    <name type="scientific">Chryseobacterium indoltheticum</name>
    <dbReference type="NCBI Taxonomy" id="254"/>
    <lineage>
        <taxon>Bacteria</taxon>
        <taxon>Pseudomonadati</taxon>
        <taxon>Bacteroidota</taxon>
        <taxon>Flavobacteriia</taxon>
        <taxon>Flavobacteriales</taxon>
        <taxon>Weeksellaceae</taxon>
        <taxon>Chryseobacterium group</taxon>
        <taxon>Chryseobacterium</taxon>
    </lineage>
</organism>
<evidence type="ECO:0000313" key="4">
    <source>
        <dbReference type="Proteomes" id="UP000255231"/>
    </source>
</evidence>
<dbReference type="KEGG" id="cil:EG358_13835"/>
<accession>A0A381F4Z4</accession>
<protein>
    <submittedName>
        <fullName evidence="2">Uncharacterized protein</fullName>
    </submittedName>
</protein>
<dbReference type="Proteomes" id="UP000255231">
    <property type="component" value="Unassembled WGS sequence"/>
</dbReference>
<dbReference type="EMBL" id="UFVS01000001">
    <property type="protein sequence ID" value="SUX41212.1"/>
    <property type="molecule type" value="Genomic_DNA"/>
</dbReference>
<reference evidence="1 3" key="1">
    <citation type="submission" date="2017-01" db="EMBL/GenBank/DDBJ databases">
        <authorList>
            <person name="Varghese N."/>
            <person name="Submissions S."/>
        </authorList>
    </citation>
    <scope>NUCLEOTIDE SEQUENCE [LARGE SCALE GENOMIC DNA]</scope>
    <source>
        <strain evidence="1 3">ATCC 27950</strain>
    </source>
</reference>
<reference evidence="2 4" key="2">
    <citation type="submission" date="2018-06" db="EMBL/GenBank/DDBJ databases">
        <authorList>
            <consortium name="Pathogen Informatics"/>
            <person name="Doyle S."/>
        </authorList>
    </citation>
    <scope>NUCLEOTIDE SEQUENCE [LARGE SCALE GENOMIC DNA]</scope>
    <source>
        <strain evidence="2 4">NCTC13560</strain>
    </source>
</reference>
<dbReference type="AlphaFoldDB" id="A0A381F4Z4"/>
<evidence type="ECO:0000313" key="2">
    <source>
        <dbReference type="EMBL" id="SUX41212.1"/>
    </source>
</evidence>
<dbReference type="Proteomes" id="UP000185725">
    <property type="component" value="Unassembled WGS sequence"/>
</dbReference>
<evidence type="ECO:0000313" key="3">
    <source>
        <dbReference type="Proteomes" id="UP000185725"/>
    </source>
</evidence>
<dbReference type="OrthoDB" id="1452571at2"/>
<gene>
    <name evidence="2" type="ORF">NCTC13560_00004</name>
    <name evidence="1" type="ORF">SAMN05421682_104200</name>
</gene>
<proteinExistence type="predicted"/>
<keyword evidence="3" id="KW-1185">Reference proteome</keyword>
<dbReference type="GeneID" id="303674788"/>
<dbReference type="EMBL" id="FTMF01000004">
    <property type="protein sequence ID" value="SIQ35685.1"/>
    <property type="molecule type" value="Genomic_DNA"/>
</dbReference>
<sequence>MTYQDNPEFKLDFESKMFDVNGNTLVDGAEPLRYYSYVNISNYHMSRYIAANAQNQYSAAGITPEVINAICDKMIQSVNDRKITDVAILANNLKYRTKYPVDEHASLRMAMIYTFVEREQADKCENHWTEWKLQKILAEPEAYSFFLPIGMELTPAYSEFLQEISESSLSQRQTMLQTMSLNMSEQK</sequence>
<dbReference type="RefSeq" id="WP_076559775.1">
    <property type="nucleotide sequence ID" value="NZ_CP033929.1"/>
</dbReference>
<evidence type="ECO:0000313" key="1">
    <source>
        <dbReference type="EMBL" id="SIQ35685.1"/>
    </source>
</evidence>
<name>A0A381F4Z4_9FLAO</name>